<dbReference type="InterPro" id="IPR044130">
    <property type="entry name" value="CuRO_2_Fet3-like"/>
</dbReference>
<dbReference type="GO" id="GO:0005507">
    <property type="term" value="F:copper ion binding"/>
    <property type="evidence" value="ECO:0007669"/>
    <property type="project" value="InterPro"/>
</dbReference>
<organism evidence="15 16">
    <name type="scientific">Torulaspora globosa</name>
    <dbReference type="NCBI Taxonomy" id="48254"/>
    <lineage>
        <taxon>Eukaryota</taxon>
        <taxon>Fungi</taxon>
        <taxon>Dikarya</taxon>
        <taxon>Ascomycota</taxon>
        <taxon>Saccharomycotina</taxon>
        <taxon>Saccharomycetes</taxon>
        <taxon>Saccharomycetales</taxon>
        <taxon>Saccharomycetaceae</taxon>
        <taxon>Torulaspora</taxon>
    </lineage>
</organism>
<evidence type="ECO:0000256" key="3">
    <source>
        <dbReference type="ARBA" id="ARBA00022496"/>
    </source>
</evidence>
<accession>A0A7G3ZE82</accession>
<dbReference type="CDD" id="cd13851">
    <property type="entry name" value="CuRO_1_Fet3p"/>
    <property type="match status" value="1"/>
</dbReference>
<evidence type="ECO:0000256" key="8">
    <source>
        <dbReference type="ARBA" id="ARBA00023008"/>
    </source>
</evidence>
<dbReference type="AlphaFoldDB" id="A0A7G3ZE82"/>
<dbReference type="Pfam" id="PF07732">
    <property type="entry name" value="Cu-oxidase_3"/>
    <property type="match status" value="1"/>
</dbReference>
<dbReference type="PROSITE" id="PS00079">
    <property type="entry name" value="MULTICOPPER_OXIDASE1"/>
    <property type="match status" value="1"/>
</dbReference>
<proteinExistence type="inferred from homology"/>
<protein>
    <recommendedName>
        <fullName evidence="17">Ferroxidase</fullName>
    </recommendedName>
</protein>
<evidence type="ECO:0000256" key="1">
    <source>
        <dbReference type="ARBA" id="ARBA00001935"/>
    </source>
</evidence>
<evidence type="ECO:0000256" key="7">
    <source>
        <dbReference type="ARBA" id="ARBA00023004"/>
    </source>
</evidence>
<dbReference type="PANTHER" id="PTHR11709:SF434">
    <property type="entry name" value="IRON TRANSPORT MULTICOPPER OXIDASE FET5-RELATED"/>
    <property type="match status" value="1"/>
</dbReference>
<feature type="domain" description="Plastocyanin-like" evidence="12">
    <location>
        <begin position="161"/>
        <end position="284"/>
    </location>
</feature>
<dbReference type="GO" id="GO:0000329">
    <property type="term" value="C:fungal-type vacuole membrane"/>
    <property type="evidence" value="ECO:0007669"/>
    <property type="project" value="TreeGrafter"/>
</dbReference>
<dbReference type="CDD" id="cd13877">
    <property type="entry name" value="CuRO_2_Fet3p_like"/>
    <property type="match status" value="1"/>
</dbReference>
<evidence type="ECO:0000259" key="12">
    <source>
        <dbReference type="Pfam" id="PF00394"/>
    </source>
</evidence>
<evidence type="ECO:0000313" key="16">
    <source>
        <dbReference type="Proteomes" id="UP000515788"/>
    </source>
</evidence>
<name>A0A7G3ZE82_9SACH</name>
<dbReference type="InterPro" id="IPR001117">
    <property type="entry name" value="Cu-oxidase_2nd"/>
</dbReference>
<keyword evidence="6" id="KW-0560">Oxidoreductase</keyword>
<keyword evidence="4" id="KW-0479">Metal-binding</keyword>
<comment type="cofactor">
    <cofactor evidence="1">
        <name>Cu cation</name>
        <dbReference type="ChEBI" id="CHEBI:23378"/>
    </cofactor>
</comment>
<comment type="similarity">
    <text evidence="2">Belongs to the multicopper oxidase family.</text>
</comment>
<dbReference type="InterPro" id="IPR011707">
    <property type="entry name" value="Cu-oxidase-like_N"/>
</dbReference>
<dbReference type="RefSeq" id="XP_037138493.1">
    <property type="nucleotide sequence ID" value="XM_037282598.1"/>
</dbReference>
<dbReference type="InterPro" id="IPR002355">
    <property type="entry name" value="Cu_oxidase_Cu_BS"/>
</dbReference>
<dbReference type="FunFam" id="2.60.40.420:FF:000024">
    <property type="entry name" value="FET5p Multicopper oxidase"/>
    <property type="match status" value="1"/>
</dbReference>
<reference evidence="15 16" key="1">
    <citation type="submission" date="2020-06" db="EMBL/GenBank/DDBJ databases">
        <title>The yeast mating-type switching endonuclease HO is a domesticated member of an unorthodox homing genetic element family.</title>
        <authorList>
            <person name="Coughlan A.Y."/>
            <person name="Lombardi L."/>
            <person name="Braun-Galleani S."/>
            <person name="Martos A.R."/>
            <person name="Galeote V."/>
            <person name="Bigey F."/>
            <person name="Dequin S."/>
            <person name="Byrne K.P."/>
            <person name="Wolfe K.H."/>
        </authorList>
    </citation>
    <scope>NUCLEOTIDE SEQUENCE [LARGE SCALE GENOMIC DNA]</scope>
    <source>
        <strain evidence="15 16">CBS764</strain>
    </source>
</reference>
<dbReference type="KEGG" id="tgb:HG536_0B06860"/>
<dbReference type="GO" id="GO:0033215">
    <property type="term" value="P:reductive iron assimilation"/>
    <property type="evidence" value="ECO:0007669"/>
    <property type="project" value="TreeGrafter"/>
</dbReference>
<dbReference type="EMBL" id="CP059247">
    <property type="protein sequence ID" value="QLL31818.1"/>
    <property type="molecule type" value="Genomic_DNA"/>
</dbReference>
<keyword evidence="9" id="KW-0406">Ion transport</keyword>
<keyword evidence="7" id="KW-0408">Iron</keyword>
<dbReference type="Gene3D" id="2.60.40.420">
    <property type="entry name" value="Cupredoxins - blue copper proteins"/>
    <property type="match status" value="3"/>
</dbReference>
<evidence type="ECO:0008006" key="17">
    <source>
        <dbReference type="Google" id="ProtNLM"/>
    </source>
</evidence>
<dbReference type="InterPro" id="IPR011706">
    <property type="entry name" value="Cu-oxidase_C"/>
</dbReference>
<dbReference type="InterPro" id="IPR045087">
    <property type="entry name" value="Cu-oxidase_fam"/>
</dbReference>
<sequence>MAGSSLCSLMAVALLACASVVSATVHTFNFTTGWVDANPDGVREKKMIGFNGQWPVPDIHVKKGDRVQLYLTNGFDDGTVTSLHFHGMFQKLSDGNRNEIDGPSMVTQCPIVPGQTYLYNFTVADQVGTYWYHAHSGSQFGDGMRGAFIIHDDDEPFHYDEEMVIQLSDLYWKPYYEVTQEFMSRYNPTGAEPIPQNLLFNNTLNATLDFEPGKTYLMRFINSGLFVSQYVALEEHELTIVEVDGVYVKPNVTDLLYIATGQRMSVLVKAKEHDPGRNFALMQMMDEVMLDVVPPELVRNRTHQISYNRNYEAAESFIIDDFDSAAEEFYLAPLDDIKLLDHYDTQITFNLSLNNLGDGVNYAMFNGITYVHPKVPTLTTVLTSGELATDARIYGDNVNAIVLQKDEIVEVVVNNYDSGKHPFHLHGHNFQLIQKSPEYRPEADYPEYDQDKITVPYNESAPLMPFPEYPVLRDTVVLAPSGHIVIRFKADNPGVWFFHCHLDWHLTQGLGAVFIEDPLSLQESETLSDNYKQLCSAAEIPNRGNAAGHTDDWYNMEGLPRQPRPLPSGFTAKGYFAFIVSTLVGLLGIYTISDYGLSETISDDQAVYDTLKGVLDANGISY</sequence>
<evidence type="ECO:0000256" key="6">
    <source>
        <dbReference type="ARBA" id="ARBA00023002"/>
    </source>
</evidence>
<evidence type="ECO:0000256" key="5">
    <source>
        <dbReference type="ARBA" id="ARBA00022729"/>
    </source>
</evidence>
<dbReference type="CDD" id="cd13899">
    <property type="entry name" value="CuRO_3_Fet3p"/>
    <property type="match status" value="1"/>
</dbReference>
<dbReference type="Pfam" id="PF00394">
    <property type="entry name" value="Cu-oxidase"/>
    <property type="match status" value="1"/>
</dbReference>
<dbReference type="Pfam" id="PF07731">
    <property type="entry name" value="Cu-oxidase_2"/>
    <property type="match status" value="1"/>
</dbReference>
<feature type="chain" id="PRO_5028798277" description="Ferroxidase" evidence="11">
    <location>
        <begin position="24"/>
        <end position="622"/>
    </location>
</feature>
<evidence type="ECO:0000259" key="14">
    <source>
        <dbReference type="Pfam" id="PF07732"/>
    </source>
</evidence>
<evidence type="ECO:0000259" key="13">
    <source>
        <dbReference type="Pfam" id="PF07731"/>
    </source>
</evidence>
<feature type="domain" description="Plastocyanin-like" evidence="14">
    <location>
        <begin position="33"/>
        <end position="154"/>
    </location>
</feature>
<evidence type="ECO:0000256" key="10">
    <source>
        <dbReference type="ARBA" id="ARBA00023180"/>
    </source>
</evidence>
<evidence type="ECO:0000256" key="2">
    <source>
        <dbReference type="ARBA" id="ARBA00010609"/>
    </source>
</evidence>
<keyword evidence="16" id="KW-1185">Reference proteome</keyword>
<dbReference type="PROSITE" id="PS00080">
    <property type="entry name" value="MULTICOPPER_OXIDASE2"/>
    <property type="match status" value="1"/>
</dbReference>
<keyword evidence="3" id="KW-0410">Iron transport</keyword>
<dbReference type="InterPro" id="IPR008972">
    <property type="entry name" value="Cupredoxin"/>
</dbReference>
<keyword evidence="5 11" id="KW-0732">Signal</keyword>
<evidence type="ECO:0000256" key="11">
    <source>
        <dbReference type="SAM" id="SignalP"/>
    </source>
</evidence>
<keyword evidence="9" id="KW-0813">Transport</keyword>
<evidence type="ECO:0000256" key="4">
    <source>
        <dbReference type="ARBA" id="ARBA00022723"/>
    </source>
</evidence>
<dbReference type="GO" id="GO:0004322">
    <property type="term" value="F:ferroxidase activity"/>
    <property type="evidence" value="ECO:0007669"/>
    <property type="project" value="TreeGrafter"/>
</dbReference>
<keyword evidence="8" id="KW-0186">Copper</keyword>
<dbReference type="GeneID" id="59324937"/>
<dbReference type="GO" id="GO:0010106">
    <property type="term" value="P:cellular response to iron ion starvation"/>
    <property type="evidence" value="ECO:0007669"/>
    <property type="project" value="TreeGrafter"/>
</dbReference>
<evidence type="ECO:0000256" key="9">
    <source>
        <dbReference type="ARBA" id="ARBA00023065"/>
    </source>
</evidence>
<dbReference type="PANTHER" id="PTHR11709">
    <property type="entry name" value="MULTI-COPPER OXIDASE"/>
    <property type="match status" value="1"/>
</dbReference>
<dbReference type="InterPro" id="IPR033138">
    <property type="entry name" value="Cu_oxidase_CS"/>
</dbReference>
<feature type="signal peptide" evidence="11">
    <location>
        <begin position="1"/>
        <end position="23"/>
    </location>
</feature>
<evidence type="ECO:0000313" key="15">
    <source>
        <dbReference type="EMBL" id="QLL31818.1"/>
    </source>
</evidence>
<dbReference type="FunFam" id="2.60.40.420:FF:000022">
    <property type="entry name" value="FET5p Multicopper oxidase"/>
    <property type="match status" value="1"/>
</dbReference>
<dbReference type="Proteomes" id="UP000515788">
    <property type="component" value="Chromosome 2"/>
</dbReference>
<dbReference type="OrthoDB" id="2121828at2759"/>
<feature type="domain" description="Plastocyanin-like" evidence="13">
    <location>
        <begin position="370"/>
        <end position="518"/>
    </location>
</feature>
<gene>
    <name evidence="15" type="ORF">HG536_0B06860</name>
</gene>
<dbReference type="SUPFAM" id="SSF49503">
    <property type="entry name" value="Cupredoxins"/>
    <property type="match status" value="3"/>
</dbReference>
<keyword evidence="10" id="KW-0325">Glycoprotein</keyword>